<sequence length="548" mass="59951">MSFSSEHRHDANAPQPEPAAPAVSNSDAQTSSISSPLKRKLPPPEKPEHVTRRSFVVASFWAIVLFLGLPIWWKTTTIYRAQLPLNQMVDWADGKACNPVFPTRIGINAPALRDEEIQNLIHITERTLDTLNDFPGHRLQFEVSRSANVQTDDLIHDSNNALTVRLSPGDTTSSFLHTSAPVLEITYPPNSIPPSGATTSDFATYLAAQLRETFAEERDVMSYLFATSSMPSERRPQGPPRDVASSLSKRMTRSLKYSGTYHLTFSLFTSGPVPSSWDIDSAIDEYMKPILDMLRPIHNFTIDTQVQLYATPGVQSQVLSKEDLSSFINAAEWPLSPSIGGAPTVNFIVFIGNQTIGSLSETGTSQSWLIPQWGSAYLLPPPSTDHVSSELLKQPVLTFTSHLLSLLGTPQSGPLPMRLSTLTRIRSADLLLRASSSLGSLARLSLALPSISIPSSVADGVAKSMYHLQLACSNLGGTVGLEHARIAEAEAERAFFEKSMVGQLYFPDEHKIAVYLPLLGPVGVPLFIGLLNQIKAWKNARKEKAKTA</sequence>
<evidence type="ECO:0000313" key="1">
    <source>
        <dbReference type="EMBL" id="KAI6080643.1"/>
    </source>
</evidence>
<evidence type="ECO:0000313" key="2">
    <source>
        <dbReference type="Proteomes" id="UP001497680"/>
    </source>
</evidence>
<keyword evidence="2" id="KW-1185">Reference proteome</keyword>
<comment type="caution">
    <text evidence="1">The sequence shown here is derived from an EMBL/GenBank/DDBJ whole genome shotgun (WGS) entry which is preliminary data.</text>
</comment>
<proteinExistence type="predicted"/>
<protein>
    <submittedName>
        <fullName evidence="1">Phosphatidylinositol-glycan biosynthesis class S protein</fullName>
    </submittedName>
</protein>
<gene>
    <name evidence="1" type="ORF">F4821DRAFT_53338</name>
</gene>
<reference evidence="1 2" key="1">
    <citation type="journal article" date="2022" name="New Phytol.">
        <title>Ecological generalism drives hyperdiversity of secondary metabolite gene clusters in xylarialean endophytes.</title>
        <authorList>
            <person name="Franco M.E.E."/>
            <person name="Wisecaver J.H."/>
            <person name="Arnold A.E."/>
            <person name="Ju Y.M."/>
            <person name="Slot J.C."/>
            <person name="Ahrendt S."/>
            <person name="Moore L.P."/>
            <person name="Eastman K.E."/>
            <person name="Scott K."/>
            <person name="Konkel Z."/>
            <person name="Mondo S.J."/>
            <person name="Kuo A."/>
            <person name="Hayes R.D."/>
            <person name="Haridas S."/>
            <person name="Andreopoulos B."/>
            <person name="Riley R."/>
            <person name="LaButti K."/>
            <person name="Pangilinan J."/>
            <person name="Lipzen A."/>
            <person name="Amirebrahimi M."/>
            <person name="Yan J."/>
            <person name="Adam C."/>
            <person name="Keymanesh K."/>
            <person name="Ng V."/>
            <person name="Louie K."/>
            <person name="Northen T."/>
            <person name="Drula E."/>
            <person name="Henrissat B."/>
            <person name="Hsieh H.M."/>
            <person name="Youens-Clark K."/>
            <person name="Lutzoni F."/>
            <person name="Miadlikowska J."/>
            <person name="Eastwood D.C."/>
            <person name="Hamelin R.C."/>
            <person name="Grigoriev I.V."/>
            <person name="U'Ren J.M."/>
        </authorList>
    </citation>
    <scope>NUCLEOTIDE SEQUENCE [LARGE SCALE GENOMIC DNA]</scope>
    <source>
        <strain evidence="1 2">ER1909</strain>
    </source>
</reference>
<dbReference type="Proteomes" id="UP001497680">
    <property type="component" value="Unassembled WGS sequence"/>
</dbReference>
<organism evidence="1 2">
    <name type="scientific">Hypoxylon rubiginosum</name>
    <dbReference type="NCBI Taxonomy" id="110542"/>
    <lineage>
        <taxon>Eukaryota</taxon>
        <taxon>Fungi</taxon>
        <taxon>Dikarya</taxon>
        <taxon>Ascomycota</taxon>
        <taxon>Pezizomycotina</taxon>
        <taxon>Sordariomycetes</taxon>
        <taxon>Xylariomycetidae</taxon>
        <taxon>Xylariales</taxon>
        <taxon>Hypoxylaceae</taxon>
        <taxon>Hypoxylon</taxon>
    </lineage>
</organism>
<name>A0ACC0CJQ7_9PEZI</name>
<accession>A0ACC0CJQ7</accession>
<dbReference type="EMBL" id="MU394430">
    <property type="protein sequence ID" value="KAI6080643.1"/>
    <property type="molecule type" value="Genomic_DNA"/>
</dbReference>